<organism evidence="6 7">
    <name type="scientific">Algoriphagus taiwanensis</name>
    <dbReference type="NCBI Taxonomy" id="1445656"/>
    <lineage>
        <taxon>Bacteria</taxon>
        <taxon>Pseudomonadati</taxon>
        <taxon>Bacteroidota</taxon>
        <taxon>Cytophagia</taxon>
        <taxon>Cytophagales</taxon>
        <taxon>Cyclobacteriaceae</taxon>
        <taxon>Algoriphagus</taxon>
    </lineage>
</organism>
<reference evidence="6 7" key="1">
    <citation type="submission" date="2023-08" db="EMBL/GenBank/DDBJ databases">
        <title>Draft genome sequence of Algoriphagus taiwanensis.</title>
        <authorList>
            <person name="Takatani N."/>
            <person name="Hosokawa M."/>
            <person name="Sawabe T."/>
        </authorList>
    </citation>
    <scope>NUCLEOTIDE SEQUENCE [LARGE SCALE GENOMIC DNA]</scope>
    <source>
        <strain evidence="6 7">JCM 19755</strain>
    </source>
</reference>
<dbReference type="InterPro" id="IPR000888">
    <property type="entry name" value="RmlC-like"/>
</dbReference>
<comment type="subunit">
    <text evidence="5">Homodimer.</text>
</comment>
<dbReference type="Gene3D" id="2.60.120.10">
    <property type="entry name" value="Jelly Rolls"/>
    <property type="match status" value="1"/>
</dbReference>
<evidence type="ECO:0000256" key="3">
    <source>
        <dbReference type="ARBA" id="ARBA00012098"/>
    </source>
</evidence>
<proteinExistence type="inferred from homology"/>
<evidence type="ECO:0000256" key="2">
    <source>
        <dbReference type="ARBA" id="ARBA00001997"/>
    </source>
</evidence>
<protein>
    <recommendedName>
        <fullName evidence="4 5">dTDP-4-dehydrorhamnose 3,5-epimerase</fullName>
        <ecNumber evidence="3 5">5.1.3.13</ecNumber>
    </recommendedName>
    <alternativeName>
        <fullName evidence="5">Thymidine diphospho-4-keto-rhamnose 3,5-epimerase</fullName>
    </alternativeName>
</protein>
<name>A0ABQ6Q449_9BACT</name>
<accession>A0ABQ6Q449</accession>
<evidence type="ECO:0000313" key="6">
    <source>
        <dbReference type="EMBL" id="GMQ33802.1"/>
    </source>
</evidence>
<comment type="caution">
    <text evidence="6">The sequence shown here is derived from an EMBL/GenBank/DDBJ whole genome shotgun (WGS) entry which is preliminary data.</text>
</comment>
<evidence type="ECO:0000256" key="1">
    <source>
        <dbReference type="ARBA" id="ARBA00001298"/>
    </source>
</evidence>
<dbReference type="InterPro" id="IPR014710">
    <property type="entry name" value="RmlC-like_jellyroll"/>
</dbReference>
<gene>
    <name evidence="6" type="primary">rfbC_2</name>
    <name evidence="6" type="ORF">Ataiwa_20740</name>
</gene>
<dbReference type="NCBIfam" id="TIGR01221">
    <property type="entry name" value="rmlC"/>
    <property type="match status" value="1"/>
</dbReference>
<keyword evidence="7" id="KW-1185">Reference proteome</keyword>
<evidence type="ECO:0000313" key="7">
    <source>
        <dbReference type="Proteomes" id="UP001307705"/>
    </source>
</evidence>
<dbReference type="Proteomes" id="UP001307705">
    <property type="component" value="Unassembled WGS sequence"/>
</dbReference>
<dbReference type="Pfam" id="PF00908">
    <property type="entry name" value="dTDP_sugar_isom"/>
    <property type="match status" value="1"/>
</dbReference>
<comment type="pathway">
    <text evidence="5">Carbohydrate biosynthesis; dTDP-L-rhamnose biosynthesis.</text>
</comment>
<comment type="function">
    <text evidence="2 5">Catalyzes the epimerization of the C3' and C5'positions of dTDP-6-deoxy-D-xylo-4-hexulose, forming dTDP-6-deoxy-L-lyxo-4-hexulose.</text>
</comment>
<dbReference type="CDD" id="cd00438">
    <property type="entry name" value="cupin_RmlC"/>
    <property type="match status" value="1"/>
</dbReference>
<dbReference type="EMBL" id="BTPE01000006">
    <property type="protein sequence ID" value="GMQ33802.1"/>
    <property type="molecule type" value="Genomic_DNA"/>
</dbReference>
<keyword evidence="5" id="KW-0413">Isomerase</keyword>
<dbReference type="EC" id="5.1.3.13" evidence="3 5"/>
<dbReference type="RefSeq" id="WP_338228638.1">
    <property type="nucleotide sequence ID" value="NZ_BTPE01000006.1"/>
</dbReference>
<evidence type="ECO:0000256" key="4">
    <source>
        <dbReference type="ARBA" id="ARBA00019595"/>
    </source>
</evidence>
<sequence length="185" mass="21367">MAELRKIPNLEGPVEIFPRKFYDDRGYFFESFREDWLQKLGIEEEWVQDNQSFSQKGTVRGLHFQREPFAQAKLVRVVSGKVLDVVVDLRKSSPTFGKTYTTLLDAERSNLFFIPRGFAHGFAVLEDAVFVYKCSNYYNKESEGGILWNDPELGIDWGVSEPIISEKDKIWPTIQEFKERTGGGL</sequence>
<comment type="similarity">
    <text evidence="5">Belongs to the dTDP-4-dehydrorhamnose 3,5-epimerase family.</text>
</comment>
<evidence type="ECO:0000256" key="5">
    <source>
        <dbReference type="RuleBase" id="RU364069"/>
    </source>
</evidence>
<comment type="catalytic activity">
    <reaction evidence="1 5">
        <text>dTDP-4-dehydro-6-deoxy-alpha-D-glucose = dTDP-4-dehydro-beta-L-rhamnose</text>
        <dbReference type="Rhea" id="RHEA:16969"/>
        <dbReference type="ChEBI" id="CHEBI:57649"/>
        <dbReference type="ChEBI" id="CHEBI:62830"/>
        <dbReference type="EC" id="5.1.3.13"/>
    </reaction>
</comment>
<dbReference type="InterPro" id="IPR011051">
    <property type="entry name" value="RmlC_Cupin_sf"/>
</dbReference>
<dbReference type="PANTHER" id="PTHR21047">
    <property type="entry name" value="DTDP-6-DEOXY-D-GLUCOSE-3,5 EPIMERASE"/>
    <property type="match status" value="1"/>
</dbReference>
<dbReference type="SUPFAM" id="SSF51182">
    <property type="entry name" value="RmlC-like cupins"/>
    <property type="match status" value="1"/>
</dbReference>
<dbReference type="PANTHER" id="PTHR21047:SF2">
    <property type="entry name" value="THYMIDINE DIPHOSPHO-4-KETO-RHAMNOSE 3,5-EPIMERASE"/>
    <property type="match status" value="1"/>
</dbReference>